<dbReference type="NCBIfam" id="TIGR01726">
    <property type="entry name" value="HEQRo_perm_3TM"/>
    <property type="match status" value="1"/>
</dbReference>
<dbReference type="AlphaFoldDB" id="A0A0F8XVA9"/>
<dbReference type="Pfam" id="PF00528">
    <property type="entry name" value="BPD_transp_1"/>
    <property type="match status" value="1"/>
</dbReference>
<dbReference type="PROSITE" id="PS50928">
    <property type="entry name" value="ABC_TM1"/>
    <property type="match status" value="1"/>
</dbReference>
<evidence type="ECO:0000256" key="2">
    <source>
        <dbReference type="ARBA" id="ARBA00022448"/>
    </source>
</evidence>
<evidence type="ECO:0000256" key="7">
    <source>
        <dbReference type="SAM" id="Phobius"/>
    </source>
</evidence>
<evidence type="ECO:0000259" key="8">
    <source>
        <dbReference type="PROSITE" id="PS50928"/>
    </source>
</evidence>
<feature type="domain" description="ABC transmembrane type-1" evidence="8">
    <location>
        <begin position="24"/>
        <end position="204"/>
    </location>
</feature>
<keyword evidence="3" id="KW-1003">Cell membrane</keyword>
<feature type="transmembrane region" description="Helical" evidence="7">
    <location>
        <begin position="28"/>
        <end position="51"/>
    </location>
</feature>
<reference evidence="9" key="1">
    <citation type="journal article" date="2015" name="Nature">
        <title>Complex archaea that bridge the gap between prokaryotes and eukaryotes.</title>
        <authorList>
            <person name="Spang A."/>
            <person name="Saw J.H."/>
            <person name="Jorgensen S.L."/>
            <person name="Zaremba-Niedzwiedzka K."/>
            <person name="Martijn J."/>
            <person name="Lind A.E."/>
            <person name="van Eijk R."/>
            <person name="Schleper C."/>
            <person name="Guy L."/>
            <person name="Ettema T.J."/>
        </authorList>
    </citation>
    <scope>NUCLEOTIDE SEQUENCE</scope>
</reference>
<keyword evidence="4 7" id="KW-0812">Transmembrane</keyword>
<feature type="transmembrane region" description="Helical" evidence="7">
    <location>
        <begin position="58"/>
        <end position="82"/>
    </location>
</feature>
<evidence type="ECO:0000256" key="4">
    <source>
        <dbReference type="ARBA" id="ARBA00022692"/>
    </source>
</evidence>
<dbReference type="PANTHER" id="PTHR30614">
    <property type="entry name" value="MEMBRANE COMPONENT OF AMINO ACID ABC TRANSPORTER"/>
    <property type="match status" value="1"/>
</dbReference>
<evidence type="ECO:0000256" key="3">
    <source>
        <dbReference type="ARBA" id="ARBA00022475"/>
    </source>
</evidence>
<dbReference type="GO" id="GO:0006865">
    <property type="term" value="P:amino acid transport"/>
    <property type="evidence" value="ECO:0007669"/>
    <property type="project" value="TreeGrafter"/>
</dbReference>
<comment type="subcellular location">
    <subcellularLocation>
        <location evidence="1">Cell membrane</location>
        <topology evidence="1">Multi-pass membrane protein</topology>
    </subcellularLocation>
</comment>
<dbReference type="PANTHER" id="PTHR30614:SF1">
    <property type="entry name" value="GLUTAMATE_ASPARTATE IMPORT PERMEASE PROTEIN GLTK"/>
    <property type="match status" value="1"/>
</dbReference>
<evidence type="ECO:0000256" key="5">
    <source>
        <dbReference type="ARBA" id="ARBA00022989"/>
    </source>
</evidence>
<dbReference type="EMBL" id="LAZR01060663">
    <property type="protein sequence ID" value="KKK65215.1"/>
    <property type="molecule type" value="Genomic_DNA"/>
</dbReference>
<protein>
    <recommendedName>
        <fullName evidence="8">ABC transmembrane type-1 domain-containing protein</fullName>
    </recommendedName>
</protein>
<dbReference type="Gene3D" id="1.10.3720.10">
    <property type="entry name" value="MetI-like"/>
    <property type="match status" value="1"/>
</dbReference>
<evidence type="ECO:0000256" key="6">
    <source>
        <dbReference type="ARBA" id="ARBA00023136"/>
    </source>
</evidence>
<keyword evidence="2" id="KW-0813">Transport</keyword>
<dbReference type="InterPro" id="IPR010065">
    <property type="entry name" value="AA_ABC_transptr_permease_3TM"/>
</dbReference>
<organism evidence="9">
    <name type="scientific">marine sediment metagenome</name>
    <dbReference type="NCBI Taxonomy" id="412755"/>
    <lineage>
        <taxon>unclassified sequences</taxon>
        <taxon>metagenomes</taxon>
        <taxon>ecological metagenomes</taxon>
    </lineage>
</organism>
<accession>A0A0F8XVA9</accession>
<dbReference type="InterPro" id="IPR043429">
    <property type="entry name" value="ArtM/GltK/GlnP/TcyL/YhdX-like"/>
</dbReference>
<dbReference type="InterPro" id="IPR000515">
    <property type="entry name" value="MetI-like"/>
</dbReference>
<keyword evidence="6 7" id="KW-0472">Membrane</keyword>
<comment type="caution">
    <text evidence="9">The sequence shown here is derived from an EMBL/GenBank/DDBJ whole genome shotgun (WGS) entry which is preliminary data.</text>
</comment>
<gene>
    <name evidence="9" type="ORF">LCGC14_2976380</name>
</gene>
<dbReference type="InterPro" id="IPR035906">
    <property type="entry name" value="MetI-like_sf"/>
</dbReference>
<dbReference type="GO" id="GO:0022857">
    <property type="term" value="F:transmembrane transporter activity"/>
    <property type="evidence" value="ECO:0007669"/>
    <property type="project" value="InterPro"/>
</dbReference>
<evidence type="ECO:0000256" key="1">
    <source>
        <dbReference type="ARBA" id="ARBA00004651"/>
    </source>
</evidence>
<evidence type="ECO:0000313" key="9">
    <source>
        <dbReference type="EMBL" id="KKK65215.1"/>
    </source>
</evidence>
<keyword evidence="5 7" id="KW-1133">Transmembrane helix</keyword>
<dbReference type="CDD" id="cd06261">
    <property type="entry name" value="TM_PBP2"/>
    <property type="match status" value="1"/>
</dbReference>
<feature type="transmembrane region" description="Helical" evidence="7">
    <location>
        <begin position="193"/>
        <end position="214"/>
    </location>
</feature>
<sequence>MEIFDIFFNLDVMRRAFPILMRGLVNTILLGFSAIFFGGILGVLVCLVRLYAAKPFRLLAVLYTDIFRAIPVLVVLILVYYALPFAGIVFSSFVAATIALALVLAAYTAEVVRAGIEAVPRGQFEACDALGLSFATTMRKVILPQAFRMMIPPLASYAVAIMKDTSLASVVAMDDLLKQATDAQALFANPTPLLLAALLYIAILWPMVRFTGWLEQHYKRGYR</sequence>
<proteinExistence type="predicted"/>
<feature type="transmembrane region" description="Helical" evidence="7">
    <location>
        <begin position="88"/>
        <end position="107"/>
    </location>
</feature>
<name>A0A0F8XVA9_9ZZZZ</name>
<dbReference type="SUPFAM" id="SSF161098">
    <property type="entry name" value="MetI-like"/>
    <property type="match status" value="1"/>
</dbReference>
<dbReference type="GO" id="GO:0043190">
    <property type="term" value="C:ATP-binding cassette (ABC) transporter complex"/>
    <property type="evidence" value="ECO:0007669"/>
    <property type="project" value="InterPro"/>
</dbReference>